<keyword evidence="13 19" id="KW-0333">Golgi apparatus</keyword>
<evidence type="ECO:0000256" key="16">
    <source>
        <dbReference type="ARBA" id="ARBA00023211"/>
    </source>
</evidence>
<gene>
    <name evidence="21" type="ORF">V5799_022387</name>
</gene>
<evidence type="ECO:0000313" key="21">
    <source>
        <dbReference type="EMBL" id="KAK8787836.1"/>
    </source>
</evidence>
<keyword evidence="8 19" id="KW-0812">Transmembrane</keyword>
<evidence type="ECO:0000256" key="17">
    <source>
        <dbReference type="ARBA" id="ARBA00050905"/>
    </source>
</evidence>
<keyword evidence="16 19" id="KW-0464">Manganese</keyword>
<comment type="cofactor">
    <cofactor evidence="1 19">
        <name>Mn(2+)</name>
        <dbReference type="ChEBI" id="CHEBI:29035"/>
    </cofactor>
</comment>
<dbReference type="SUPFAM" id="SSF53448">
    <property type="entry name" value="Nucleotide-diphospho-sugar transferases"/>
    <property type="match status" value="1"/>
</dbReference>
<feature type="transmembrane region" description="Helical" evidence="19">
    <location>
        <begin position="7"/>
        <end position="26"/>
    </location>
</feature>
<evidence type="ECO:0000256" key="5">
    <source>
        <dbReference type="ARBA" id="ARBA00012644"/>
    </source>
</evidence>
<evidence type="ECO:0000256" key="9">
    <source>
        <dbReference type="ARBA" id="ARBA00022723"/>
    </source>
</evidence>
<dbReference type="Gene3D" id="2.80.10.50">
    <property type="match status" value="1"/>
</dbReference>
<dbReference type="InterPro" id="IPR045885">
    <property type="entry name" value="GalNAc-T"/>
</dbReference>
<dbReference type="SMART" id="SM00458">
    <property type="entry name" value="RICIN"/>
    <property type="match status" value="1"/>
</dbReference>
<evidence type="ECO:0000256" key="15">
    <source>
        <dbReference type="ARBA" id="ARBA00023157"/>
    </source>
</evidence>
<dbReference type="PANTHER" id="PTHR11675">
    <property type="entry name" value="N-ACETYLGALACTOSAMINYLTRANSFERASE"/>
    <property type="match status" value="1"/>
</dbReference>
<dbReference type="Pfam" id="PF00652">
    <property type="entry name" value="Ricin_B_lectin"/>
    <property type="match status" value="1"/>
</dbReference>
<dbReference type="InterPro" id="IPR000772">
    <property type="entry name" value="Ricin_B_lectin"/>
</dbReference>
<dbReference type="Gene3D" id="3.90.550.10">
    <property type="entry name" value="Spore Coat Polysaccharide Biosynthesis Protein SpsA, Chain A"/>
    <property type="match status" value="1"/>
</dbReference>
<comment type="pathway">
    <text evidence="3 19">Protein modification; protein glycosylation.</text>
</comment>
<reference evidence="21 22" key="1">
    <citation type="journal article" date="2023" name="Arcadia Sci">
        <title>De novo assembly of a long-read Amblyomma americanum tick genome.</title>
        <authorList>
            <person name="Chou S."/>
            <person name="Poskanzer K.E."/>
            <person name="Rollins M."/>
            <person name="Thuy-Boun P.S."/>
        </authorList>
    </citation>
    <scope>NUCLEOTIDE SEQUENCE [LARGE SCALE GENOMIC DNA]</scope>
    <source>
        <strain evidence="21">F_SG_1</strain>
        <tissue evidence="21">Salivary glands</tissue>
    </source>
</reference>
<keyword evidence="11" id="KW-0735">Signal-anchor</keyword>
<evidence type="ECO:0000256" key="12">
    <source>
        <dbReference type="ARBA" id="ARBA00022989"/>
    </source>
</evidence>
<evidence type="ECO:0000259" key="20">
    <source>
        <dbReference type="SMART" id="SM00458"/>
    </source>
</evidence>
<organism evidence="21 22">
    <name type="scientific">Amblyomma americanum</name>
    <name type="common">Lone star tick</name>
    <dbReference type="NCBI Taxonomy" id="6943"/>
    <lineage>
        <taxon>Eukaryota</taxon>
        <taxon>Metazoa</taxon>
        <taxon>Ecdysozoa</taxon>
        <taxon>Arthropoda</taxon>
        <taxon>Chelicerata</taxon>
        <taxon>Arachnida</taxon>
        <taxon>Acari</taxon>
        <taxon>Parasitiformes</taxon>
        <taxon>Ixodida</taxon>
        <taxon>Ixodoidea</taxon>
        <taxon>Ixodidae</taxon>
        <taxon>Amblyomminae</taxon>
        <taxon>Amblyomma</taxon>
    </lineage>
</organism>
<comment type="similarity">
    <text evidence="4 19">Belongs to the glycosyltransferase 2 family. GalNAc-T subfamily.</text>
</comment>
<dbReference type="PROSITE" id="PS50231">
    <property type="entry name" value="RICIN_B_LECTIN"/>
    <property type="match status" value="1"/>
</dbReference>
<dbReference type="InterPro" id="IPR035992">
    <property type="entry name" value="Ricin_B-like_lectins"/>
</dbReference>
<evidence type="ECO:0000256" key="2">
    <source>
        <dbReference type="ARBA" id="ARBA00004323"/>
    </source>
</evidence>
<sequence length="551" mass="61475">MPKRKLKWILLLAIAWVGGVGYYLLWSSGHDVPSDSNEALRLKPSAAAALRQSSSQLPNTSRQLSWHYFDEKGYVAASHVKAGVDPYERHKFNQEASDALPSNRAIPDTRHPQCIPEGSLQPGEQLPATSVIITFHNEARSALLRTIVSVLNRSPPELIEEIILVDDFSDDPSDGTELAAIQKVRLVRNNRREGLVRSRVRGAHEARAPVLTFLDSHCECNQGWLPPLLRRVKEDPRRIVCPVIDVINLNSFKYFGASSDLRGGFDWNLVFKWEFLSNKEREERASHPTLPIRTPMIAGGLFVVDKANFEQLGTYDTAMDIWGGENLELSFRVWQCGGSLEILPCSRVGHVFRKQHPYSFPGGSGNVFARNTRRAAEVWMDDFKKYYYAMVPVARNVPMGSIEERLHLRKRLGCQSFQWYLDNVFPELKVPAAGGERLASLRQGSLCLDTLGGSEGSPVGLFVCHGAGGNQHWSLASRLIAHGGLCVTLDEEQGGSLLLRPCGGHPSQRWLWQDHKLQQPGGKLCLDGSNGRLSAQPCRRTASSQRWTLST</sequence>
<dbReference type="GO" id="GO:0000139">
    <property type="term" value="C:Golgi membrane"/>
    <property type="evidence" value="ECO:0007669"/>
    <property type="project" value="UniProtKB-SubCell"/>
</dbReference>
<keyword evidence="22" id="KW-1185">Reference proteome</keyword>
<evidence type="ECO:0000256" key="7">
    <source>
        <dbReference type="ARBA" id="ARBA00022679"/>
    </source>
</evidence>
<dbReference type="InterPro" id="IPR029044">
    <property type="entry name" value="Nucleotide-diphossugar_trans"/>
</dbReference>
<feature type="domain" description="Ricin B lectin" evidence="20">
    <location>
        <begin position="434"/>
        <end position="550"/>
    </location>
</feature>
<evidence type="ECO:0000256" key="13">
    <source>
        <dbReference type="ARBA" id="ARBA00023034"/>
    </source>
</evidence>
<evidence type="ECO:0000256" key="11">
    <source>
        <dbReference type="ARBA" id="ARBA00022968"/>
    </source>
</evidence>
<evidence type="ECO:0000256" key="4">
    <source>
        <dbReference type="ARBA" id="ARBA00005680"/>
    </source>
</evidence>
<dbReference type="GO" id="GO:0030246">
    <property type="term" value="F:carbohydrate binding"/>
    <property type="evidence" value="ECO:0007669"/>
    <property type="project" value="UniProtKB-KW"/>
</dbReference>
<accession>A0AAQ4FL50</accession>
<evidence type="ECO:0000256" key="8">
    <source>
        <dbReference type="ARBA" id="ARBA00022692"/>
    </source>
</evidence>
<dbReference type="CDD" id="cd02510">
    <property type="entry name" value="pp-GalNAc-T"/>
    <property type="match status" value="1"/>
</dbReference>
<name>A0AAQ4FL50_AMBAM</name>
<comment type="catalytic activity">
    <reaction evidence="17">
        <text>L-threonyl-[protein] + UDP-N-acetyl-alpha-D-galactosamine = a 3-O-[N-acetyl-alpha-D-galactosaminyl]-L-threonyl-[protein] + UDP + H(+)</text>
        <dbReference type="Rhea" id="RHEA:52424"/>
        <dbReference type="Rhea" id="RHEA-COMP:11060"/>
        <dbReference type="Rhea" id="RHEA-COMP:11689"/>
        <dbReference type="ChEBI" id="CHEBI:15378"/>
        <dbReference type="ChEBI" id="CHEBI:30013"/>
        <dbReference type="ChEBI" id="CHEBI:58223"/>
        <dbReference type="ChEBI" id="CHEBI:67138"/>
        <dbReference type="ChEBI" id="CHEBI:87075"/>
        <dbReference type="EC" id="2.4.1.41"/>
    </reaction>
</comment>
<keyword evidence="7 19" id="KW-0808">Transferase</keyword>
<dbReference type="FunFam" id="3.90.550.10:FF:000020">
    <property type="entry name" value="Polypeptide N-acetylgalactosaminyltransferase"/>
    <property type="match status" value="1"/>
</dbReference>
<evidence type="ECO:0000256" key="10">
    <source>
        <dbReference type="ARBA" id="ARBA00022734"/>
    </source>
</evidence>
<dbReference type="EC" id="2.4.1.-" evidence="19"/>
<evidence type="ECO:0000256" key="19">
    <source>
        <dbReference type="RuleBase" id="RU361242"/>
    </source>
</evidence>
<dbReference type="PANTHER" id="PTHR11675:SF119">
    <property type="entry name" value="POLYPEPTIDE N-ACETYLGALACTOSAMINYLTRANSFERASE 2"/>
    <property type="match status" value="1"/>
</dbReference>
<keyword evidence="9" id="KW-0479">Metal-binding</keyword>
<dbReference type="AlphaFoldDB" id="A0AAQ4FL50"/>
<proteinExistence type="inferred from homology"/>
<evidence type="ECO:0000256" key="18">
    <source>
        <dbReference type="ARBA" id="ARBA00052209"/>
    </source>
</evidence>
<evidence type="ECO:0000256" key="1">
    <source>
        <dbReference type="ARBA" id="ARBA00001936"/>
    </source>
</evidence>
<dbReference type="Proteomes" id="UP001321473">
    <property type="component" value="Unassembled WGS sequence"/>
</dbReference>
<dbReference type="GO" id="GO:0004653">
    <property type="term" value="F:polypeptide N-acetylgalactosaminyltransferase activity"/>
    <property type="evidence" value="ECO:0007669"/>
    <property type="project" value="UniProtKB-EC"/>
</dbReference>
<keyword evidence="10 19" id="KW-0430">Lectin</keyword>
<keyword evidence="14 19" id="KW-0472">Membrane</keyword>
<comment type="caution">
    <text evidence="21">The sequence shown here is derived from an EMBL/GenBank/DDBJ whole genome shotgun (WGS) entry which is preliminary data.</text>
</comment>
<evidence type="ECO:0000256" key="6">
    <source>
        <dbReference type="ARBA" id="ARBA00022676"/>
    </source>
</evidence>
<dbReference type="EMBL" id="JARKHS020001368">
    <property type="protein sequence ID" value="KAK8787836.1"/>
    <property type="molecule type" value="Genomic_DNA"/>
</dbReference>
<dbReference type="InterPro" id="IPR001173">
    <property type="entry name" value="Glyco_trans_2-like"/>
</dbReference>
<evidence type="ECO:0000256" key="14">
    <source>
        <dbReference type="ARBA" id="ARBA00023136"/>
    </source>
</evidence>
<dbReference type="SUPFAM" id="SSF50370">
    <property type="entry name" value="Ricin B-like lectins"/>
    <property type="match status" value="1"/>
</dbReference>
<keyword evidence="6 19" id="KW-0328">Glycosyltransferase</keyword>
<keyword evidence="12 19" id="KW-1133">Transmembrane helix</keyword>
<dbReference type="Pfam" id="PF00535">
    <property type="entry name" value="Glycos_transf_2"/>
    <property type="match status" value="1"/>
</dbReference>
<protein>
    <recommendedName>
        <fullName evidence="5 19">Polypeptide N-acetylgalactosaminyltransferase</fullName>
        <ecNumber evidence="19">2.4.1.-</ecNumber>
    </recommendedName>
    <alternativeName>
        <fullName evidence="19">Protein-UDP acetylgalactosaminyltransferase</fullName>
    </alternativeName>
</protein>
<evidence type="ECO:0000256" key="3">
    <source>
        <dbReference type="ARBA" id="ARBA00004922"/>
    </source>
</evidence>
<evidence type="ECO:0000313" key="22">
    <source>
        <dbReference type="Proteomes" id="UP001321473"/>
    </source>
</evidence>
<dbReference type="GO" id="GO:0046872">
    <property type="term" value="F:metal ion binding"/>
    <property type="evidence" value="ECO:0007669"/>
    <property type="project" value="UniProtKB-KW"/>
</dbReference>
<keyword evidence="15 19" id="KW-1015">Disulfide bond</keyword>
<dbReference type="GO" id="GO:0006493">
    <property type="term" value="P:protein O-linked glycosylation"/>
    <property type="evidence" value="ECO:0007669"/>
    <property type="project" value="TreeGrafter"/>
</dbReference>
<comment type="subcellular location">
    <subcellularLocation>
        <location evidence="2 19">Golgi apparatus membrane</location>
        <topology evidence="2 19">Single-pass type II membrane protein</topology>
    </subcellularLocation>
</comment>
<comment type="catalytic activity">
    <reaction evidence="18">
        <text>L-seryl-[protein] + UDP-N-acetyl-alpha-D-galactosamine = a 3-O-[N-acetyl-alpha-D-galactosaminyl]-L-seryl-[protein] + UDP + H(+)</text>
        <dbReference type="Rhea" id="RHEA:23956"/>
        <dbReference type="Rhea" id="RHEA-COMP:9863"/>
        <dbReference type="Rhea" id="RHEA-COMP:12788"/>
        <dbReference type="ChEBI" id="CHEBI:15378"/>
        <dbReference type="ChEBI" id="CHEBI:29999"/>
        <dbReference type="ChEBI" id="CHEBI:53604"/>
        <dbReference type="ChEBI" id="CHEBI:58223"/>
        <dbReference type="ChEBI" id="CHEBI:67138"/>
        <dbReference type="EC" id="2.4.1.41"/>
    </reaction>
</comment>